<dbReference type="Gene3D" id="3.40.50.2300">
    <property type="match status" value="2"/>
</dbReference>
<keyword evidence="3" id="KW-0804">Transcription</keyword>
<dbReference type="PROSITE" id="PS50932">
    <property type="entry name" value="HTH_LACI_2"/>
    <property type="match status" value="1"/>
</dbReference>
<evidence type="ECO:0000256" key="2">
    <source>
        <dbReference type="ARBA" id="ARBA00023125"/>
    </source>
</evidence>
<keyword evidence="7" id="KW-1185">Reference proteome</keyword>
<proteinExistence type="predicted"/>
<dbReference type="OrthoDB" id="234496at2"/>
<dbReference type="InterPro" id="IPR028082">
    <property type="entry name" value="Peripla_BP_I"/>
</dbReference>
<gene>
    <name evidence="6" type="primary">cytR_2</name>
    <name evidence="6" type="ORF">AQS8620_00781</name>
</gene>
<dbReference type="InterPro" id="IPR000843">
    <property type="entry name" value="HTH_LacI"/>
</dbReference>
<reference evidence="6 7" key="1">
    <citation type="submission" date="2017-03" db="EMBL/GenBank/DDBJ databases">
        <authorList>
            <person name="Afonso C.L."/>
            <person name="Miller P.J."/>
            <person name="Scott M.A."/>
            <person name="Spackman E."/>
            <person name="Goraichik I."/>
            <person name="Dimitrov K.M."/>
            <person name="Suarez D.L."/>
            <person name="Swayne D.E."/>
        </authorList>
    </citation>
    <scope>NUCLEOTIDE SEQUENCE [LARGE SCALE GENOMIC DNA]</scope>
    <source>
        <strain evidence="6 7">CECT 8620</strain>
    </source>
</reference>
<evidence type="ECO:0000256" key="4">
    <source>
        <dbReference type="SAM" id="MobiDB-lite"/>
    </source>
</evidence>
<evidence type="ECO:0000259" key="5">
    <source>
        <dbReference type="PROSITE" id="PS50932"/>
    </source>
</evidence>
<dbReference type="SUPFAM" id="SSF53822">
    <property type="entry name" value="Periplasmic binding protein-like I"/>
    <property type="match status" value="1"/>
</dbReference>
<sequence>MQDNSVRIKDVARVAGVSTSTVSRTLTRPDKVSRHTRDIVQAAVQETGYRFNHAASNFRKQRTGTIAAFIPNIANPYYPDILSGLAAGFADTPYTLVTVDTAAGQEAERLARPYFDKRRADALVVTAGSLAPALLTAWRADGQAPPVVEIGEGPDPAQNPRVSIRNAEAAAQAVAHLVALGHRRIGFVNGPQSYTSAARLAGVMGGEDARARVTWTTSGPLGFAFGQSAAREWMGLRDRPTGVFCATDVLACGFIGEVMRNGLRVPQDVSVIGFDDVEGMAYLHPALTTIRQPRFAMGQRAAQMVCELLDTPRQELGGQELGETVMAVTLVVRDSTGAPPASSQDDRGVPRARQG</sequence>
<dbReference type="CDD" id="cd01392">
    <property type="entry name" value="HTH_LacI"/>
    <property type="match status" value="1"/>
</dbReference>
<dbReference type="GO" id="GO:0000976">
    <property type="term" value="F:transcription cis-regulatory region binding"/>
    <property type="evidence" value="ECO:0007669"/>
    <property type="project" value="TreeGrafter"/>
</dbReference>
<dbReference type="PANTHER" id="PTHR30146">
    <property type="entry name" value="LACI-RELATED TRANSCRIPTIONAL REPRESSOR"/>
    <property type="match status" value="1"/>
</dbReference>
<keyword evidence="1" id="KW-0805">Transcription regulation</keyword>
<dbReference type="EMBL" id="FWFS01000002">
    <property type="protein sequence ID" value="SLN26247.1"/>
    <property type="molecule type" value="Genomic_DNA"/>
</dbReference>
<organism evidence="6 7">
    <name type="scientific">Aquimixticola soesokkakensis</name>
    <dbReference type="NCBI Taxonomy" id="1519096"/>
    <lineage>
        <taxon>Bacteria</taxon>
        <taxon>Pseudomonadati</taxon>
        <taxon>Pseudomonadota</taxon>
        <taxon>Alphaproteobacteria</taxon>
        <taxon>Rhodobacterales</taxon>
        <taxon>Paracoccaceae</taxon>
        <taxon>Aquimixticola</taxon>
    </lineage>
</organism>
<dbReference type="Pfam" id="PF13377">
    <property type="entry name" value="Peripla_BP_3"/>
    <property type="match status" value="1"/>
</dbReference>
<accession>A0A1Y5RVH6</accession>
<evidence type="ECO:0000256" key="1">
    <source>
        <dbReference type="ARBA" id="ARBA00023015"/>
    </source>
</evidence>
<evidence type="ECO:0000313" key="7">
    <source>
        <dbReference type="Proteomes" id="UP000193862"/>
    </source>
</evidence>
<dbReference type="SMART" id="SM00354">
    <property type="entry name" value="HTH_LACI"/>
    <property type="match status" value="1"/>
</dbReference>
<dbReference type="AlphaFoldDB" id="A0A1Y5RVH6"/>
<evidence type="ECO:0000313" key="6">
    <source>
        <dbReference type="EMBL" id="SLN26247.1"/>
    </source>
</evidence>
<dbReference type="Pfam" id="PF00356">
    <property type="entry name" value="LacI"/>
    <property type="match status" value="1"/>
</dbReference>
<name>A0A1Y5RVH6_9RHOB</name>
<dbReference type="Gene3D" id="1.10.260.40">
    <property type="entry name" value="lambda repressor-like DNA-binding domains"/>
    <property type="match status" value="1"/>
</dbReference>
<feature type="domain" description="HTH lacI-type" evidence="5">
    <location>
        <begin position="6"/>
        <end position="60"/>
    </location>
</feature>
<dbReference type="InterPro" id="IPR046335">
    <property type="entry name" value="LacI/GalR-like_sensor"/>
</dbReference>
<feature type="region of interest" description="Disordered" evidence="4">
    <location>
        <begin position="334"/>
        <end position="355"/>
    </location>
</feature>
<keyword evidence="2" id="KW-0238">DNA-binding</keyword>
<protein>
    <submittedName>
        <fullName evidence="6">HTH-type transcriptional repressor CytR</fullName>
    </submittedName>
</protein>
<dbReference type="GO" id="GO:0003700">
    <property type="term" value="F:DNA-binding transcription factor activity"/>
    <property type="evidence" value="ECO:0007669"/>
    <property type="project" value="TreeGrafter"/>
</dbReference>
<dbReference type="SUPFAM" id="SSF47413">
    <property type="entry name" value="lambda repressor-like DNA-binding domains"/>
    <property type="match status" value="1"/>
</dbReference>
<dbReference type="RefSeq" id="WP_085835530.1">
    <property type="nucleotide sequence ID" value="NZ_FWFS01000002.1"/>
</dbReference>
<evidence type="ECO:0000256" key="3">
    <source>
        <dbReference type="ARBA" id="ARBA00023163"/>
    </source>
</evidence>
<dbReference type="Proteomes" id="UP000193862">
    <property type="component" value="Unassembled WGS sequence"/>
</dbReference>
<dbReference type="PANTHER" id="PTHR30146:SF138">
    <property type="entry name" value="TRANSCRIPTIONAL REGULATORY PROTEIN"/>
    <property type="match status" value="1"/>
</dbReference>
<dbReference type="InterPro" id="IPR010982">
    <property type="entry name" value="Lambda_DNA-bd_dom_sf"/>
</dbReference>